<dbReference type="Gene3D" id="6.10.140.730">
    <property type="match status" value="1"/>
</dbReference>
<dbReference type="NCBIfam" id="TIGR01730">
    <property type="entry name" value="RND_mfp"/>
    <property type="match status" value="1"/>
</dbReference>
<dbReference type="Gene3D" id="3.30.70.100">
    <property type="match status" value="1"/>
</dbReference>
<dbReference type="AlphaFoldDB" id="A0A060RBH8"/>
<accession>A0A060RBH8</accession>
<dbReference type="GO" id="GO:0022857">
    <property type="term" value="F:transmembrane transporter activity"/>
    <property type="evidence" value="ECO:0007669"/>
    <property type="project" value="InterPro"/>
</dbReference>
<reference evidence="5 6" key="1">
    <citation type="journal article" date="2015" name="Genome Announc.">
        <title>Complete Genome Sequence of the Novel Leech Symbiont Mucinivorans hirudinis M3T.</title>
        <authorList>
            <person name="Nelson M.C."/>
            <person name="Bomar L."/>
            <person name="Graf J."/>
        </authorList>
    </citation>
    <scope>NUCLEOTIDE SEQUENCE [LARGE SCALE GENOMIC DNA]</scope>
    <source>
        <strain evidence="6">M3</strain>
    </source>
</reference>
<dbReference type="OrthoDB" id="9801814at2"/>
<keyword evidence="3" id="KW-0812">Transmembrane</keyword>
<dbReference type="CDD" id="cd00371">
    <property type="entry name" value="HMA"/>
    <property type="match status" value="1"/>
</dbReference>
<dbReference type="Pfam" id="PF00403">
    <property type="entry name" value="HMA"/>
    <property type="match status" value="1"/>
</dbReference>
<dbReference type="Pfam" id="PF19335">
    <property type="entry name" value="HMBD"/>
    <property type="match status" value="1"/>
</dbReference>
<dbReference type="STRING" id="1433126.BN938_2941"/>
<evidence type="ECO:0000256" key="1">
    <source>
        <dbReference type="ARBA" id="ARBA00009477"/>
    </source>
</evidence>
<dbReference type="InterPro" id="IPR036163">
    <property type="entry name" value="HMA_dom_sf"/>
</dbReference>
<dbReference type="SUPFAM" id="SSF111369">
    <property type="entry name" value="HlyD-like secretion proteins"/>
    <property type="match status" value="1"/>
</dbReference>
<evidence type="ECO:0000259" key="4">
    <source>
        <dbReference type="PROSITE" id="PS50846"/>
    </source>
</evidence>
<dbReference type="eggNOG" id="COG2608">
    <property type="taxonomic scope" value="Bacteria"/>
</dbReference>
<dbReference type="Pfam" id="PF25869">
    <property type="entry name" value="3HB_CusB"/>
    <property type="match status" value="1"/>
</dbReference>
<evidence type="ECO:0000256" key="3">
    <source>
        <dbReference type="SAM" id="Phobius"/>
    </source>
</evidence>
<dbReference type="GO" id="GO:0016020">
    <property type="term" value="C:membrane"/>
    <property type="evidence" value="ECO:0007669"/>
    <property type="project" value="InterPro"/>
</dbReference>
<dbReference type="InterPro" id="IPR058649">
    <property type="entry name" value="CzcB_C"/>
</dbReference>
<keyword evidence="2" id="KW-0813">Transport</keyword>
<dbReference type="Gene3D" id="2.40.50.100">
    <property type="match status" value="1"/>
</dbReference>
<dbReference type="InterPro" id="IPR006143">
    <property type="entry name" value="RND_pump_MFP"/>
</dbReference>
<dbReference type="PATRIC" id="fig|1433126.3.peg.2911"/>
<proteinExistence type="inferred from homology"/>
<evidence type="ECO:0000256" key="2">
    <source>
        <dbReference type="ARBA" id="ARBA00022448"/>
    </source>
</evidence>
<evidence type="ECO:0000313" key="5">
    <source>
        <dbReference type="EMBL" id="CDN33006.1"/>
    </source>
</evidence>
<dbReference type="GO" id="GO:0046914">
    <property type="term" value="F:transition metal ion binding"/>
    <property type="evidence" value="ECO:0007669"/>
    <property type="project" value="TreeGrafter"/>
</dbReference>
<dbReference type="eggNOG" id="COG0845">
    <property type="taxonomic scope" value="Bacteria"/>
</dbReference>
<dbReference type="InterPro" id="IPR058790">
    <property type="entry name" value="BSH_CusB"/>
</dbReference>
<dbReference type="GO" id="GO:0015679">
    <property type="term" value="P:plasma membrane copper ion transport"/>
    <property type="evidence" value="ECO:0007669"/>
    <property type="project" value="TreeGrafter"/>
</dbReference>
<dbReference type="PROSITE" id="PS50846">
    <property type="entry name" value="HMA_2"/>
    <property type="match status" value="1"/>
</dbReference>
<dbReference type="InterPro" id="IPR058791">
    <property type="entry name" value="3HB_CusB"/>
</dbReference>
<dbReference type="HOGENOM" id="CLU_018816_13_1_10"/>
<dbReference type="Proteomes" id="UP000027616">
    <property type="component" value="Chromosome I"/>
</dbReference>
<organism evidence="5 6">
    <name type="scientific">Mucinivorans hirudinis</name>
    <dbReference type="NCBI Taxonomy" id="1433126"/>
    <lineage>
        <taxon>Bacteria</taxon>
        <taxon>Pseudomonadati</taxon>
        <taxon>Bacteroidota</taxon>
        <taxon>Bacteroidia</taxon>
        <taxon>Bacteroidales</taxon>
        <taxon>Rikenellaceae</taxon>
        <taxon>Mucinivorans</taxon>
    </lineage>
</organism>
<dbReference type="GO" id="GO:0060003">
    <property type="term" value="P:copper ion export"/>
    <property type="evidence" value="ECO:0007669"/>
    <property type="project" value="TreeGrafter"/>
</dbReference>
<dbReference type="FunFam" id="2.40.30.170:FF:000010">
    <property type="entry name" value="Efflux RND transporter periplasmic adaptor subunit"/>
    <property type="match status" value="1"/>
</dbReference>
<dbReference type="PANTHER" id="PTHR30097">
    <property type="entry name" value="CATION EFFLUX SYSTEM PROTEIN CUSB"/>
    <property type="match status" value="1"/>
</dbReference>
<feature type="transmembrane region" description="Helical" evidence="3">
    <location>
        <begin position="12"/>
        <end position="30"/>
    </location>
</feature>
<dbReference type="Gene3D" id="2.40.420.20">
    <property type="match status" value="1"/>
</dbReference>
<dbReference type="Pfam" id="PF25975">
    <property type="entry name" value="CzcB_C"/>
    <property type="match status" value="1"/>
</dbReference>
<feature type="domain" description="HMA" evidence="4">
    <location>
        <begin position="425"/>
        <end position="491"/>
    </location>
</feature>
<dbReference type="KEGG" id="rbc:BN938_2941"/>
<dbReference type="GO" id="GO:0030288">
    <property type="term" value="C:outer membrane-bounded periplasmic space"/>
    <property type="evidence" value="ECO:0007669"/>
    <property type="project" value="TreeGrafter"/>
</dbReference>
<dbReference type="Pfam" id="PF25919">
    <property type="entry name" value="BSH_CusB"/>
    <property type="match status" value="1"/>
</dbReference>
<evidence type="ECO:0000313" key="6">
    <source>
        <dbReference type="Proteomes" id="UP000027616"/>
    </source>
</evidence>
<dbReference type="PANTHER" id="PTHR30097:SF15">
    <property type="entry name" value="CATION EFFLUX SYSTEM PROTEIN CUSB"/>
    <property type="match status" value="1"/>
</dbReference>
<keyword evidence="6" id="KW-1185">Reference proteome</keyword>
<dbReference type="Pfam" id="PF25954">
    <property type="entry name" value="Beta-barrel_RND_2"/>
    <property type="match status" value="1"/>
</dbReference>
<keyword evidence="3" id="KW-1133">Transmembrane helix</keyword>
<dbReference type="SUPFAM" id="SSF55008">
    <property type="entry name" value="HMA, heavy metal-associated domain"/>
    <property type="match status" value="1"/>
</dbReference>
<dbReference type="InterPro" id="IPR006121">
    <property type="entry name" value="HMA_dom"/>
</dbReference>
<gene>
    <name evidence="5" type="ORF">BN938_2941</name>
</gene>
<dbReference type="InterPro" id="IPR058792">
    <property type="entry name" value="Beta-barrel_RND_2"/>
</dbReference>
<dbReference type="Gene3D" id="2.40.30.170">
    <property type="match status" value="1"/>
</dbReference>
<comment type="similarity">
    <text evidence="1">Belongs to the membrane fusion protein (MFP) (TC 8.A.1) family.</text>
</comment>
<dbReference type="EMBL" id="HG934468">
    <property type="protein sequence ID" value="CDN33006.1"/>
    <property type="molecule type" value="Genomic_DNA"/>
</dbReference>
<dbReference type="InterPro" id="IPR051909">
    <property type="entry name" value="MFP_Cation_Efflux"/>
</dbReference>
<protein>
    <submittedName>
        <fullName evidence="5">Putative Co/Zn/Cd efflux system membrane fusion protein</fullName>
    </submittedName>
</protein>
<sequence>MKNIKGIAGKEKWRALIYVLLGLFAGWIIFGGTSGEQAGGEDVTEQKSEVWTCSMHPQIRSNEKGLCPLCAMDLIPVRSGGGSSEAIADDAIQLSPEATALANIETSRVNLKEPVKNILLYGVIAPDERALQSQTAHIGGRIEKLYVDFTGERVRKGEPLATIYSPELIAAQQELIEALKLQNSQPKLLWAAREKLRAWKLTDEQIRTIESTAHITTTIEIKSNTDGIVMSRRVSEGDYVQQGAVLFDIADLAKVWAMFDAYESDLAFLHAGDKVTFTVNALAGKIFSATISFIDPILDKTTRTAKVRVEIANADMQLKPEMYATARVQARLQQYKNQIVIPQSAVLWTGKRSIVYVLLPEYKGAVYQLREVELGPSLGNAYVVLSGLTQGEEIVTNGVFAIDASAQLEGKRSMMNGREIPSENSVERKIKVEGSCSMCRDRIEKVVKGTAGVYAAKWELAGKELTINFDPEKTSLASISKALVRVGHDTELDRADDNIYDALPACCKYRNKK</sequence>
<keyword evidence="3" id="KW-0472">Membrane</keyword>
<name>A0A060RBH8_9BACT</name>
<dbReference type="InterPro" id="IPR045800">
    <property type="entry name" value="HMBD"/>
</dbReference>